<dbReference type="Gene3D" id="1.10.3210.10">
    <property type="entry name" value="Hypothetical protein af1432"/>
    <property type="match status" value="1"/>
</dbReference>
<dbReference type="Proteomes" id="UP000203464">
    <property type="component" value="Unassembled WGS sequence"/>
</dbReference>
<evidence type="ECO:0000313" key="2">
    <source>
        <dbReference type="EMBL" id="SMX37215.1"/>
    </source>
</evidence>
<name>A0A238K2X1_9RHOB</name>
<keyword evidence="3" id="KW-1185">Reference proteome</keyword>
<evidence type="ECO:0000313" key="3">
    <source>
        <dbReference type="Proteomes" id="UP000203464"/>
    </source>
</evidence>
<evidence type="ECO:0000259" key="1">
    <source>
        <dbReference type="Pfam" id="PF01966"/>
    </source>
</evidence>
<dbReference type="InterPro" id="IPR052567">
    <property type="entry name" value="OP_Dioxygenase"/>
</dbReference>
<dbReference type="Pfam" id="PF01966">
    <property type="entry name" value="HD"/>
    <property type="match status" value="1"/>
</dbReference>
<accession>A0A238K2X1</accession>
<organism evidence="2 3">
    <name type="scientific">Octadecabacter ascidiaceicola</name>
    <dbReference type="NCBI Taxonomy" id="1655543"/>
    <lineage>
        <taxon>Bacteria</taxon>
        <taxon>Pseudomonadati</taxon>
        <taxon>Pseudomonadota</taxon>
        <taxon>Alphaproteobacteria</taxon>
        <taxon>Rhodobacterales</taxon>
        <taxon>Roseobacteraceae</taxon>
        <taxon>Octadecabacter</taxon>
    </lineage>
</organism>
<gene>
    <name evidence="2" type="ORF">OCA8868_01333</name>
</gene>
<protein>
    <submittedName>
        <fullName evidence="2">HD domain protein</fullName>
    </submittedName>
</protein>
<dbReference type="EMBL" id="FXYD01000002">
    <property type="protein sequence ID" value="SMX37215.1"/>
    <property type="molecule type" value="Genomic_DNA"/>
</dbReference>
<dbReference type="PANTHER" id="PTHR40202">
    <property type="match status" value="1"/>
</dbReference>
<feature type="domain" description="HD" evidence="1">
    <location>
        <begin position="53"/>
        <end position="118"/>
    </location>
</feature>
<proteinExistence type="predicted"/>
<sequence length="197" mass="22518">MDHVKFTQMKDGDAEDYAFLTEHEIAYTKGTADRLLGALVSLDESLSGYQISRLGHSLQAATRAEQDNADIDWIVAALLHDIGDIFAPYNHDEYAASILRPFVREQVTWVVEKHGDFQLAYYGNHVGADPDKRNTYAGHPYFDDCATFCERWDQNSFDPAYTHKPIEHFAPMVRDVFAREPYDPTVIRTGEREPLFL</sequence>
<dbReference type="InterPro" id="IPR006674">
    <property type="entry name" value="HD_domain"/>
</dbReference>
<dbReference type="AlphaFoldDB" id="A0A238K2X1"/>
<dbReference type="OrthoDB" id="9802857at2"/>
<dbReference type="PANTHER" id="PTHR40202:SF1">
    <property type="entry name" value="HD DOMAIN-CONTAINING PROTEIN"/>
    <property type="match status" value="1"/>
</dbReference>
<dbReference type="SUPFAM" id="SSF109604">
    <property type="entry name" value="HD-domain/PDEase-like"/>
    <property type="match status" value="1"/>
</dbReference>
<reference evidence="3" key="1">
    <citation type="submission" date="2017-05" db="EMBL/GenBank/DDBJ databases">
        <authorList>
            <person name="Rodrigo-Torres L."/>
            <person name="Arahal R. D."/>
            <person name="Lucena T."/>
        </authorList>
    </citation>
    <scope>NUCLEOTIDE SEQUENCE [LARGE SCALE GENOMIC DNA]</scope>
    <source>
        <strain evidence="3">CECT 8868</strain>
    </source>
</reference>